<organism evidence="1 2">
    <name type="scientific">Phialocephala subalpina</name>
    <dbReference type="NCBI Taxonomy" id="576137"/>
    <lineage>
        <taxon>Eukaryota</taxon>
        <taxon>Fungi</taxon>
        <taxon>Dikarya</taxon>
        <taxon>Ascomycota</taxon>
        <taxon>Pezizomycotina</taxon>
        <taxon>Leotiomycetes</taxon>
        <taxon>Helotiales</taxon>
        <taxon>Mollisiaceae</taxon>
        <taxon>Phialocephala</taxon>
        <taxon>Phialocephala fortinii species complex</taxon>
    </lineage>
</organism>
<dbReference type="OrthoDB" id="422574at2759"/>
<dbReference type="PANTHER" id="PTHR44051">
    <property type="entry name" value="GLUTATHIONE S-TRANSFERASE-RELATED"/>
    <property type="match status" value="1"/>
</dbReference>
<evidence type="ECO:0000313" key="1">
    <source>
        <dbReference type="EMBL" id="CZR55982.1"/>
    </source>
</evidence>
<dbReference type="Proteomes" id="UP000184330">
    <property type="component" value="Unassembled WGS sequence"/>
</dbReference>
<accession>A0A1L7WT74</accession>
<dbReference type="STRING" id="576137.A0A1L7WT74"/>
<evidence type="ECO:0000313" key="2">
    <source>
        <dbReference type="Proteomes" id="UP000184330"/>
    </source>
</evidence>
<dbReference type="Gene3D" id="3.40.30.10">
    <property type="entry name" value="Glutaredoxin"/>
    <property type="match status" value="1"/>
</dbReference>
<dbReference type="AlphaFoldDB" id="A0A1L7WT74"/>
<sequence length="117" mass="13731">MARRIPVLVDNTKSPPFPVMETLDVMLYLLKKFDQKDTFGFKDELQRSQCLQWFFFWHDSGRPIEGQLNWFGKLAPQKDKCQISEGEMQEFPHLLKWIARIGERLAVKNGTAKSWGN</sequence>
<keyword evidence="2" id="KW-1185">Reference proteome</keyword>
<proteinExistence type="predicted"/>
<reference evidence="1 2" key="1">
    <citation type="submission" date="2016-03" db="EMBL/GenBank/DDBJ databases">
        <authorList>
            <person name="Ploux O."/>
        </authorList>
    </citation>
    <scope>NUCLEOTIDE SEQUENCE [LARGE SCALE GENOMIC DNA]</scope>
    <source>
        <strain evidence="1 2">UAMH 11012</strain>
    </source>
</reference>
<dbReference type="PANTHER" id="PTHR44051:SF8">
    <property type="entry name" value="GLUTATHIONE S-TRANSFERASE GSTA"/>
    <property type="match status" value="1"/>
</dbReference>
<name>A0A1L7WT74_9HELO</name>
<dbReference type="Gene3D" id="1.20.1050.10">
    <property type="match status" value="1"/>
</dbReference>
<gene>
    <name evidence="1" type="ORF">PAC_05870</name>
</gene>
<protein>
    <submittedName>
        <fullName evidence="1">Related to URE2-nitrogen catabolite repression regulator</fullName>
    </submittedName>
</protein>
<dbReference type="EMBL" id="FJOG01000007">
    <property type="protein sequence ID" value="CZR55982.1"/>
    <property type="molecule type" value="Genomic_DNA"/>
</dbReference>